<dbReference type="InterPro" id="IPR036942">
    <property type="entry name" value="Beta-barrel_TonB_sf"/>
</dbReference>
<proteinExistence type="inferred from homology"/>
<dbReference type="InterPro" id="IPR037066">
    <property type="entry name" value="Plug_dom_sf"/>
</dbReference>
<evidence type="ECO:0000256" key="4">
    <source>
        <dbReference type="ARBA" id="ARBA00022692"/>
    </source>
</evidence>
<accession>A0A511YDN7</accession>
<keyword evidence="3 7" id="KW-1134">Transmembrane beta strand</keyword>
<feature type="domain" description="TonB-dependent receptor plug" evidence="9">
    <location>
        <begin position="47"/>
        <end position="175"/>
    </location>
</feature>
<name>A0A511YDN7_9FLAO</name>
<dbReference type="PROSITE" id="PS52016">
    <property type="entry name" value="TONB_DEPENDENT_REC_3"/>
    <property type="match status" value="1"/>
</dbReference>
<dbReference type="InterPro" id="IPR012910">
    <property type="entry name" value="Plug_dom"/>
</dbReference>
<comment type="subcellular location">
    <subcellularLocation>
        <location evidence="1 7">Cell outer membrane</location>
        <topology evidence="1 7">Multi-pass membrane protein</topology>
    </subcellularLocation>
</comment>
<protein>
    <submittedName>
        <fullName evidence="10">SusC/RagA family TonB-linked outer membrane protein</fullName>
    </submittedName>
</protein>
<organism evidence="10 11">
    <name type="scientific">Chryseobacterium lathyri</name>
    <dbReference type="NCBI Taxonomy" id="395933"/>
    <lineage>
        <taxon>Bacteria</taxon>
        <taxon>Pseudomonadati</taxon>
        <taxon>Bacteroidota</taxon>
        <taxon>Flavobacteriia</taxon>
        <taxon>Flavobacteriales</taxon>
        <taxon>Weeksellaceae</taxon>
        <taxon>Chryseobacterium group</taxon>
        <taxon>Chryseobacterium</taxon>
    </lineage>
</organism>
<keyword evidence="6 7" id="KW-0998">Cell outer membrane</keyword>
<dbReference type="Proteomes" id="UP000321150">
    <property type="component" value="Unassembled WGS sequence"/>
</dbReference>
<dbReference type="InterPro" id="IPR023997">
    <property type="entry name" value="TonB-dep_OMP_SusC/RagA_CS"/>
</dbReference>
<dbReference type="EMBL" id="BJYI01000013">
    <property type="protein sequence ID" value="GEN73316.1"/>
    <property type="molecule type" value="Genomic_DNA"/>
</dbReference>
<dbReference type="GO" id="GO:0009279">
    <property type="term" value="C:cell outer membrane"/>
    <property type="evidence" value="ECO:0007669"/>
    <property type="project" value="UniProtKB-SubCell"/>
</dbReference>
<reference evidence="10 11" key="1">
    <citation type="submission" date="2019-07" db="EMBL/GenBank/DDBJ databases">
        <title>Whole genome shotgun sequence of Chryseobacterium lathyri NBRC 105250.</title>
        <authorList>
            <person name="Hosoyama A."/>
            <person name="Uohara A."/>
            <person name="Ohji S."/>
            <person name="Ichikawa N."/>
        </authorList>
    </citation>
    <scope>NUCLEOTIDE SEQUENCE [LARGE SCALE GENOMIC DNA]</scope>
    <source>
        <strain evidence="10 11">NBRC 105250</strain>
    </source>
</reference>
<dbReference type="NCBIfam" id="TIGR04056">
    <property type="entry name" value="OMP_RagA_SusC"/>
    <property type="match status" value="1"/>
</dbReference>
<dbReference type="InterPro" id="IPR039426">
    <property type="entry name" value="TonB-dep_rcpt-like"/>
</dbReference>
<evidence type="ECO:0000256" key="3">
    <source>
        <dbReference type="ARBA" id="ARBA00022452"/>
    </source>
</evidence>
<dbReference type="NCBIfam" id="TIGR04057">
    <property type="entry name" value="SusC_RagA_signa"/>
    <property type="match status" value="1"/>
</dbReference>
<feature type="chain" id="PRO_5021862207" evidence="8">
    <location>
        <begin position="19"/>
        <end position="973"/>
    </location>
</feature>
<sequence length="973" mass="105895">MRKTVIPVLLAISLSAYAQETKQADTAKTTKIEEVVVTSLGIKRQARSLTYSSQQIGGDELTEVKTPNLLNSINGKVSNVQINKTNGGVGGSVRITMRGDKSTRNSQPLYVIDGVPIVNNTGITGTGGPNVDYFSGMPDTGDVLSTINPEDIESINFLKGASAAALYGSQGSNGAVLIVTKKGVAGRSSISFSSSITFDDVYNLPKLQNSYLQSTPYNAATGATGTYDSWGAKGASKDYVKNFFDTGITRINSLSFQAGNEKTTNFFSLGSTNNTGVIPTSTFDQYNINYRNSSKFLNDKLTLDANVMASLQDSKNRLTPGSYFSPISNLYWLPRGIDFDQFSGDNYTYFNNTRFLPAQNWWAIRPDGGFEDSETQNPYWILNKNPVTTKNKNFYGSASLSYALNSWLTAKLRGNYNYYNSDTQRNIYAFSNNTVSGINGKLSKNTIEKTTTYSDFILAGSPKISDNLSFDFTVGTSISDLKYTITNIENNRLFTANLFTLNNLAWNGEGNGYKIDTPHRQDQSVFASANFGYKRLLYLDLTYRVDWSSTLSKAPKNNFDYYSAGLNSILSDVFKLPEAINFWKVRASYATVGNALDPTSTNPQPIFNGGVITGSYSSAPVDIVNFPQFAYLFPQPEMNKTFEAGTEFRLFNNRLSFDFTYYNSNVSNQYLKNVSTGGSIYGTNLAGIDISAGKIQNTGFESSLSYKVLDSKKFGWTVAVNASANKNKIKEVFPIGFYTGSGDVKPFFLTGGGYNGIKVGGSFGDIYGTAFLRDAQGRIVVTAEGVPQLAADRQTYLGNPNPKFMLGFNNTFNIGKVNINFLIDGKFGGKVLGITQALNDKKGVSQVSADARDNGGVSIANAAYANGTAYTGKTDARAYYDVVGGSGGINEAYMYNATNVRLRQASISYQFSINGKYFKDATLSLIGTNLFFLYNKAPFDPEQVSGVNPGGVGVDILGMPVTRSIGFSVKANF</sequence>
<evidence type="ECO:0000256" key="5">
    <source>
        <dbReference type="ARBA" id="ARBA00023136"/>
    </source>
</evidence>
<evidence type="ECO:0000256" key="1">
    <source>
        <dbReference type="ARBA" id="ARBA00004571"/>
    </source>
</evidence>
<keyword evidence="8" id="KW-0732">Signal</keyword>
<comment type="caution">
    <text evidence="10">The sequence shown here is derived from an EMBL/GenBank/DDBJ whole genome shotgun (WGS) entry which is preliminary data.</text>
</comment>
<dbReference type="Gene3D" id="2.170.130.10">
    <property type="entry name" value="TonB-dependent receptor, plug domain"/>
    <property type="match status" value="1"/>
</dbReference>
<evidence type="ECO:0000256" key="2">
    <source>
        <dbReference type="ARBA" id="ARBA00022448"/>
    </source>
</evidence>
<feature type="signal peptide" evidence="8">
    <location>
        <begin position="1"/>
        <end position="18"/>
    </location>
</feature>
<keyword evidence="2 7" id="KW-0813">Transport</keyword>
<dbReference type="Gene3D" id="2.40.170.20">
    <property type="entry name" value="TonB-dependent receptor, beta-barrel domain"/>
    <property type="match status" value="1"/>
</dbReference>
<gene>
    <name evidence="10" type="ORF">CLA01_33880</name>
</gene>
<dbReference type="AlphaFoldDB" id="A0A511YDN7"/>
<evidence type="ECO:0000313" key="10">
    <source>
        <dbReference type="EMBL" id="GEN73316.1"/>
    </source>
</evidence>
<dbReference type="SUPFAM" id="SSF56935">
    <property type="entry name" value="Porins"/>
    <property type="match status" value="1"/>
</dbReference>
<keyword evidence="4 7" id="KW-0812">Transmembrane</keyword>
<comment type="similarity">
    <text evidence="7">Belongs to the TonB-dependent receptor family.</text>
</comment>
<dbReference type="Pfam" id="PF07715">
    <property type="entry name" value="Plug"/>
    <property type="match status" value="1"/>
</dbReference>
<dbReference type="InterPro" id="IPR023996">
    <property type="entry name" value="TonB-dep_OMP_SusC/RagA"/>
</dbReference>
<evidence type="ECO:0000313" key="11">
    <source>
        <dbReference type="Proteomes" id="UP000321150"/>
    </source>
</evidence>
<evidence type="ECO:0000256" key="7">
    <source>
        <dbReference type="PROSITE-ProRule" id="PRU01360"/>
    </source>
</evidence>
<evidence type="ECO:0000256" key="6">
    <source>
        <dbReference type="ARBA" id="ARBA00023237"/>
    </source>
</evidence>
<dbReference type="RefSeq" id="WP_174772327.1">
    <property type="nucleotide sequence ID" value="NZ_BJYI01000013.1"/>
</dbReference>
<evidence type="ECO:0000256" key="8">
    <source>
        <dbReference type="SAM" id="SignalP"/>
    </source>
</evidence>
<keyword evidence="5 7" id="KW-0472">Membrane</keyword>
<evidence type="ECO:0000259" key="9">
    <source>
        <dbReference type="Pfam" id="PF07715"/>
    </source>
</evidence>